<dbReference type="SMART" id="SM01190">
    <property type="entry name" value="EMP24_GP25L"/>
    <property type="match status" value="1"/>
</dbReference>
<keyword evidence="5 9" id="KW-1133">Transmembrane helix</keyword>
<evidence type="ECO:0000256" key="4">
    <source>
        <dbReference type="ARBA" id="ARBA00022729"/>
    </source>
</evidence>
<comment type="subcellular location">
    <subcellularLocation>
        <location evidence="7">Endomembrane system</location>
        <topology evidence="7">Single-pass membrane protein</topology>
    </subcellularLocation>
    <subcellularLocation>
        <location evidence="1 8">Membrane</location>
        <topology evidence="1 8">Single-pass type I membrane protein</topology>
    </subcellularLocation>
</comment>
<evidence type="ECO:0000256" key="5">
    <source>
        <dbReference type="ARBA" id="ARBA00022989"/>
    </source>
</evidence>
<evidence type="ECO:0000256" key="1">
    <source>
        <dbReference type="ARBA" id="ARBA00004479"/>
    </source>
</evidence>
<feature type="signal peptide" evidence="10">
    <location>
        <begin position="1"/>
        <end position="16"/>
    </location>
</feature>
<dbReference type="GO" id="GO:0012505">
    <property type="term" value="C:endomembrane system"/>
    <property type="evidence" value="ECO:0007669"/>
    <property type="project" value="UniProtKB-SubCell"/>
</dbReference>
<evidence type="ECO:0000256" key="3">
    <source>
        <dbReference type="ARBA" id="ARBA00022692"/>
    </source>
</evidence>
<evidence type="ECO:0000259" key="11">
    <source>
        <dbReference type="PROSITE" id="PS50866"/>
    </source>
</evidence>
<dbReference type="InterPro" id="IPR036598">
    <property type="entry name" value="GOLD_dom_sf"/>
</dbReference>
<evidence type="ECO:0000256" key="9">
    <source>
        <dbReference type="SAM" id="Phobius"/>
    </source>
</evidence>
<keyword evidence="3 8" id="KW-0812">Transmembrane</keyword>
<sequence>MVGLLLLSFFAGDVSALSVTVNDVECVSEYVFYEGDGVSGNFVVLEHVPSFTLSTLVNISDGILIDVSFVVPNNLGIGVEPWFLKPQVSSPAGNVVHSVKGTSGDKFEFRAPSSGMYKFCFHNPHSTPETVSFYIHIGHIPNEHDLAKDEHLDPINVKIAELREALEAVTAEQKFLKARDTRHRRTNESTRKRVIFYTLGEYILLAIASALQVVYIRRLFSKSVGYNRV</sequence>
<dbReference type="Pfam" id="PF01105">
    <property type="entry name" value="EMP24_GP25L"/>
    <property type="match status" value="1"/>
</dbReference>
<evidence type="ECO:0000256" key="8">
    <source>
        <dbReference type="RuleBase" id="RU003827"/>
    </source>
</evidence>
<comment type="caution">
    <text evidence="12">The sequence shown here is derived from an EMBL/GenBank/DDBJ whole genome shotgun (WGS) entry which is preliminary data.</text>
</comment>
<feature type="transmembrane region" description="Helical" evidence="9">
    <location>
        <begin position="194"/>
        <end position="216"/>
    </location>
</feature>
<name>A0A6A4KRQ1_9ERIC</name>
<dbReference type="InterPro" id="IPR015720">
    <property type="entry name" value="Emp24-like"/>
</dbReference>
<protein>
    <recommendedName>
        <fullName evidence="11">GOLD domain-containing protein</fullName>
    </recommendedName>
</protein>
<keyword evidence="4 10" id="KW-0732">Signal</keyword>
<organism evidence="12">
    <name type="scientific">Rhododendron williamsianum</name>
    <dbReference type="NCBI Taxonomy" id="262921"/>
    <lineage>
        <taxon>Eukaryota</taxon>
        <taxon>Viridiplantae</taxon>
        <taxon>Streptophyta</taxon>
        <taxon>Embryophyta</taxon>
        <taxon>Tracheophyta</taxon>
        <taxon>Spermatophyta</taxon>
        <taxon>Magnoliopsida</taxon>
        <taxon>eudicotyledons</taxon>
        <taxon>Gunneridae</taxon>
        <taxon>Pentapetalae</taxon>
        <taxon>asterids</taxon>
        <taxon>Ericales</taxon>
        <taxon>Ericaceae</taxon>
        <taxon>Ericoideae</taxon>
        <taxon>Rhodoreae</taxon>
        <taxon>Rhododendron</taxon>
    </lineage>
</organism>
<dbReference type="InterPro" id="IPR009038">
    <property type="entry name" value="GOLD_dom"/>
</dbReference>
<feature type="chain" id="PRO_5025571204" description="GOLD domain-containing protein" evidence="10">
    <location>
        <begin position="17"/>
        <end position="229"/>
    </location>
</feature>
<evidence type="ECO:0000313" key="12">
    <source>
        <dbReference type="EMBL" id="KAE9445807.1"/>
    </source>
</evidence>
<comment type="similarity">
    <text evidence="2 8">Belongs to the EMP24/GP25L family.</text>
</comment>
<reference evidence="12" key="1">
    <citation type="journal article" date="2019" name="Genome Biol. Evol.">
        <title>The Rhododendron genome and chromosomal organization provide insight into shared whole-genome duplications across the heath family (Ericaceae).</title>
        <authorList>
            <person name="Soza V.L."/>
            <person name="Lindsley D."/>
            <person name="Waalkes A."/>
            <person name="Ramage E."/>
            <person name="Patwardhan R.P."/>
            <person name="Burton J.N."/>
            <person name="Adey A."/>
            <person name="Kumar A."/>
            <person name="Qiu R."/>
            <person name="Shendure J."/>
            <person name="Hall B."/>
        </authorList>
    </citation>
    <scope>NUCLEOTIDE SEQUENCE</scope>
    <source>
        <strain evidence="12">RSF 1966-606</strain>
    </source>
</reference>
<dbReference type="PANTHER" id="PTHR22811">
    <property type="entry name" value="TRANSMEMBRANE EMP24 DOMAIN-CONTAINING PROTEIN"/>
    <property type="match status" value="1"/>
</dbReference>
<keyword evidence="6 9" id="KW-0472">Membrane</keyword>
<dbReference type="AlphaFoldDB" id="A0A6A4KRQ1"/>
<evidence type="ECO:0000256" key="6">
    <source>
        <dbReference type="ARBA" id="ARBA00023136"/>
    </source>
</evidence>
<dbReference type="SUPFAM" id="SSF101576">
    <property type="entry name" value="Supernatant protein factor (SPF), C-terminal domain"/>
    <property type="match status" value="1"/>
</dbReference>
<dbReference type="EMBL" id="QEFC01003999">
    <property type="protein sequence ID" value="KAE9445807.1"/>
    <property type="molecule type" value="Genomic_DNA"/>
</dbReference>
<gene>
    <name evidence="12" type="ORF">C3L33_22299</name>
</gene>
<evidence type="ECO:0000256" key="7">
    <source>
        <dbReference type="ARBA" id="ARBA00037847"/>
    </source>
</evidence>
<evidence type="ECO:0000256" key="10">
    <source>
        <dbReference type="SAM" id="SignalP"/>
    </source>
</evidence>
<dbReference type="OrthoDB" id="1929172at2759"/>
<dbReference type="GO" id="GO:0016020">
    <property type="term" value="C:membrane"/>
    <property type="evidence" value="ECO:0007669"/>
    <property type="project" value="UniProtKB-SubCell"/>
</dbReference>
<evidence type="ECO:0000256" key="2">
    <source>
        <dbReference type="ARBA" id="ARBA00007104"/>
    </source>
</evidence>
<dbReference type="PROSITE" id="PS50866">
    <property type="entry name" value="GOLD"/>
    <property type="match status" value="1"/>
</dbReference>
<feature type="domain" description="GOLD" evidence="11">
    <location>
        <begin position="24"/>
        <end position="137"/>
    </location>
</feature>
<feature type="non-terminal residue" evidence="12">
    <location>
        <position position="1"/>
    </location>
</feature>
<proteinExistence type="inferred from homology"/>
<accession>A0A6A4KRQ1</accession>